<proteinExistence type="predicted"/>
<evidence type="ECO:0000256" key="1">
    <source>
        <dbReference type="SAM" id="MobiDB-lite"/>
    </source>
</evidence>
<accession>A0ABR3UZI7</accession>
<name>A0ABR3UZI7_9PEZI</name>
<sequence>METASSPNTKNSAGYRHSAYEPLSRPYAFDDDDDDDEESANEVENSHHRCSGYYHYTAAAAAAAVPGQKGYEDSHDESDLGTASLHPNPLRSHPLSDVPLNDRRVSGGGGGGSQDTKNSSSSSSSSNGKNKNTHNPGRRLSRRPRQAEEARQRTSSIQPDVDFVAKPYGSLRAGTPPVTTVGSDRQVSSGNDYGAQHAQQHQQPQPQRVRIPSIFTSSFGRRAVRDGLLTVCLLLSRCRMYLLALGLRSDLSCRVMSDVVGYRGFCVLEVGLLPRRIVGMSRVVADASLVDVLDV</sequence>
<dbReference type="Proteomes" id="UP001586593">
    <property type="component" value="Unassembled WGS sequence"/>
</dbReference>
<feature type="compositionally biased region" description="Low complexity" evidence="1">
    <location>
        <begin position="195"/>
        <end position="207"/>
    </location>
</feature>
<feature type="compositionally biased region" description="Polar residues" evidence="1">
    <location>
        <begin position="177"/>
        <end position="191"/>
    </location>
</feature>
<feature type="compositionally biased region" description="Polar residues" evidence="1">
    <location>
        <begin position="1"/>
        <end position="12"/>
    </location>
</feature>
<keyword evidence="3" id="KW-1185">Reference proteome</keyword>
<feature type="region of interest" description="Disordered" evidence="1">
    <location>
        <begin position="63"/>
        <end position="208"/>
    </location>
</feature>
<dbReference type="EMBL" id="JAZHXJ010003616">
    <property type="protein sequence ID" value="KAL1835035.1"/>
    <property type="molecule type" value="Genomic_DNA"/>
</dbReference>
<gene>
    <name evidence="2" type="ORF">VTK73DRAFT_6429</name>
</gene>
<evidence type="ECO:0000313" key="3">
    <source>
        <dbReference type="Proteomes" id="UP001586593"/>
    </source>
</evidence>
<protein>
    <submittedName>
        <fullName evidence="2">Uncharacterized protein</fullName>
    </submittedName>
</protein>
<feature type="compositionally biased region" description="Low complexity" evidence="1">
    <location>
        <begin position="117"/>
        <end position="130"/>
    </location>
</feature>
<reference evidence="2 3" key="1">
    <citation type="journal article" date="2024" name="Commun. Biol.">
        <title>Comparative genomic analysis of thermophilic fungi reveals convergent evolutionary adaptations and gene losses.</title>
        <authorList>
            <person name="Steindorff A.S."/>
            <person name="Aguilar-Pontes M.V."/>
            <person name="Robinson A.J."/>
            <person name="Andreopoulos B."/>
            <person name="LaButti K."/>
            <person name="Kuo A."/>
            <person name="Mondo S."/>
            <person name="Riley R."/>
            <person name="Otillar R."/>
            <person name="Haridas S."/>
            <person name="Lipzen A."/>
            <person name="Grimwood J."/>
            <person name="Schmutz J."/>
            <person name="Clum A."/>
            <person name="Reid I.D."/>
            <person name="Moisan M.C."/>
            <person name="Butler G."/>
            <person name="Nguyen T.T.M."/>
            <person name="Dewar K."/>
            <person name="Conant G."/>
            <person name="Drula E."/>
            <person name="Henrissat B."/>
            <person name="Hansel C."/>
            <person name="Singer S."/>
            <person name="Hutchinson M.I."/>
            <person name="de Vries R.P."/>
            <person name="Natvig D.O."/>
            <person name="Powell A.J."/>
            <person name="Tsang A."/>
            <person name="Grigoriev I.V."/>
        </authorList>
    </citation>
    <scope>NUCLEOTIDE SEQUENCE [LARGE SCALE GENOMIC DNA]</scope>
    <source>
        <strain evidence="2 3">ATCC 24622</strain>
    </source>
</reference>
<comment type="caution">
    <text evidence="2">The sequence shown here is derived from an EMBL/GenBank/DDBJ whole genome shotgun (WGS) entry which is preliminary data.</text>
</comment>
<evidence type="ECO:0000313" key="2">
    <source>
        <dbReference type="EMBL" id="KAL1835035.1"/>
    </source>
</evidence>
<feature type="region of interest" description="Disordered" evidence="1">
    <location>
        <begin position="1"/>
        <end position="47"/>
    </location>
</feature>
<organism evidence="2 3">
    <name type="scientific">Phialemonium thermophilum</name>
    <dbReference type="NCBI Taxonomy" id="223376"/>
    <lineage>
        <taxon>Eukaryota</taxon>
        <taxon>Fungi</taxon>
        <taxon>Dikarya</taxon>
        <taxon>Ascomycota</taxon>
        <taxon>Pezizomycotina</taxon>
        <taxon>Sordariomycetes</taxon>
        <taxon>Sordariomycetidae</taxon>
        <taxon>Cephalothecales</taxon>
        <taxon>Cephalothecaceae</taxon>
        <taxon>Phialemonium</taxon>
    </lineage>
</organism>
<feature type="compositionally biased region" description="Acidic residues" evidence="1">
    <location>
        <begin position="29"/>
        <end position="41"/>
    </location>
</feature>